<accession>A0A5J9VW71</accession>
<evidence type="ECO:0000256" key="1">
    <source>
        <dbReference type="SAM" id="MobiDB-lite"/>
    </source>
</evidence>
<organism evidence="2 3">
    <name type="scientific">Eragrostis curvula</name>
    <name type="common">weeping love grass</name>
    <dbReference type="NCBI Taxonomy" id="38414"/>
    <lineage>
        <taxon>Eukaryota</taxon>
        <taxon>Viridiplantae</taxon>
        <taxon>Streptophyta</taxon>
        <taxon>Embryophyta</taxon>
        <taxon>Tracheophyta</taxon>
        <taxon>Spermatophyta</taxon>
        <taxon>Magnoliopsida</taxon>
        <taxon>Liliopsida</taxon>
        <taxon>Poales</taxon>
        <taxon>Poaceae</taxon>
        <taxon>PACMAD clade</taxon>
        <taxon>Chloridoideae</taxon>
        <taxon>Eragrostideae</taxon>
        <taxon>Eragrostidinae</taxon>
        <taxon>Eragrostis</taxon>
    </lineage>
</organism>
<dbReference type="EMBL" id="RWGY01000007">
    <property type="protein sequence ID" value="TVU39594.1"/>
    <property type="molecule type" value="Genomic_DNA"/>
</dbReference>
<evidence type="ECO:0000313" key="3">
    <source>
        <dbReference type="Proteomes" id="UP000324897"/>
    </source>
</evidence>
<comment type="caution">
    <text evidence="2">The sequence shown here is derived from an EMBL/GenBank/DDBJ whole genome shotgun (WGS) entry which is preliminary data.</text>
</comment>
<keyword evidence="3" id="KW-1185">Reference proteome</keyword>
<feature type="compositionally biased region" description="Basic and acidic residues" evidence="1">
    <location>
        <begin position="1"/>
        <end position="11"/>
    </location>
</feature>
<dbReference type="AlphaFoldDB" id="A0A5J9VW71"/>
<name>A0A5J9VW71_9POAL</name>
<gene>
    <name evidence="2" type="ORF">EJB05_13020</name>
</gene>
<reference evidence="2 3" key="1">
    <citation type="journal article" date="2019" name="Sci. Rep.">
        <title>A high-quality genome of Eragrostis curvula grass provides insights into Poaceae evolution and supports new strategies to enhance forage quality.</title>
        <authorList>
            <person name="Carballo J."/>
            <person name="Santos B.A.C.M."/>
            <person name="Zappacosta D."/>
            <person name="Garbus I."/>
            <person name="Selva J.P."/>
            <person name="Gallo C.A."/>
            <person name="Diaz A."/>
            <person name="Albertini E."/>
            <person name="Caccamo M."/>
            <person name="Echenique V."/>
        </authorList>
    </citation>
    <scope>NUCLEOTIDE SEQUENCE [LARGE SCALE GENOMIC DNA]</scope>
    <source>
        <strain evidence="3">cv. Victoria</strain>
        <tissue evidence="2">Leaf</tissue>
    </source>
</reference>
<feature type="region of interest" description="Disordered" evidence="1">
    <location>
        <begin position="71"/>
        <end position="93"/>
    </location>
</feature>
<protein>
    <submittedName>
        <fullName evidence="2">Uncharacterized protein</fullName>
    </submittedName>
</protein>
<proteinExistence type="predicted"/>
<dbReference type="Proteomes" id="UP000324897">
    <property type="component" value="Chromosome 4"/>
</dbReference>
<feature type="non-terminal residue" evidence="2">
    <location>
        <position position="1"/>
    </location>
</feature>
<sequence length="178" mass="19182">MWARLHSDPRGAHFAPSPSLPSASRFSRSFLLPISLSLTKPYLPPPPEASITRPPRAALAAVGLEDEEAALVSPKTNGDANTAHADELGDGGDDEVTLENKILAIRYRSPHRYHADVPPTALRHLIISLDSGDIDAELGDGDALTAYDEALGLRGSDCLKPWYTLHIKEGEPTFVQGK</sequence>
<feature type="region of interest" description="Disordered" evidence="1">
    <location>
        <begin position="1"/>
        <end position="23"/>
    </location>
</feature>
<evidence type="ECO:0000313" key="2">
    <source>
        <dbReference type="EMBL" id="TVU39594.1"/>
    </source>
</evidence>
<dbReference type="Gramene" id="TVU39594">
    <property type="protein sequence ID" value="TVU39594"/>
    <property type="gene ID" value="EJB05_13020"/>
</dbReference>